<dbReference type="Proteomes" id="UP000199183">
    <property type="component" value="Unassembled WGS sequence"/>
</dbReference>
<reference evidence="1 2" key="1">
    <citation type="submission" date="2016-10" db="EMBL/GenBank/DDBJ databases">
        <authorList>
            <person name="de Groot N.N."/>
        </authorList>
    </citation>
    <scope>NUCLEOTIDE SEQUENCE [LARGE SCALE GENOMIC DNA]</scope>
    <source>
        <strain evidence="1 2">DSM 21799</strain>
    </source>
</reference>
<keyword evidence="2" id="KW-1185">Reference proteome</keyword>
<organism evidence="1 2">
    <name type="scientific">Paramicrobacterium humi</name>
    <dbReference type="NCBI Taxonomy" id="640635"/>
    <lineage>
        <taxon>Bacteria</taxon>
        <taxon>Bacillati</taxon>
        <taxon>Actinomycetota</taxon>
        <taxon>Actinomycetes</taxon>
        <taxon>Micrococcales</taxon>
        <taxon>Microbacteriaceae</taxon>
        <taxon>Paramicrobacterium</taxon>
    </lineage>
</organism>
<dbReference type="SUPFAM" id="SSF52980">
    <property type="entry name" value="Restriction endonuclease-like"/>
    <property type="match status" value="1"/>
</dbReference>
<dbReference type="RefSeq" id="WP_091182886.1">
    <property type="nucleotide sequence ID" value="NZ_FNRY01000001.1"/>
</dbReference>
<evidence type="ECO:0000313" key="2">
    <source>
        <dbReference type="Proteomes" id="UP000199183"/>
    </source>
</evidence>
<evidence type="ECO:0000313" key="1">
    <source>
        <dbReference type="EMBL" id="SEB80008.1"/>
    </source>
</evidence>
<accession>A0A1H4MB99</accession>
<sequence length="322" mass="36245">MAARHDPIPAELGSSFSIDQALKSGVGRGRLRHRDLQRPFHGVRAVPEVRQEHSDEFARVRADSVRLARAYAHRMRAGEFFCHETAARIYGAPLPFADEDEVHVGVFRPLNASVSRGVRGHSFDERLTSVVTYDGLRVASPASVWAMMGERLSEPDLVVLGDFFCRVWREEGYYRINPGAPPLTTPERLQKAMTAGRRRGIAKLRAALPLVRLDSWSPRESLTRYHLHMAGLPEPVLNTDYYDDFGGHLGCLDISYPQYKVGIEYQGVIHAASYARDVERIERLRANGWIIIQVTARLLADPDELVRRARAALVRRGWAGEA</sequence>
<dbReference type="InterPro" id="IPR011335">
    <property type="entry name" value="Restrct_endonuc-II-like"/>
</dbReference>
<dbReference type="EMBL" id="FNRY01000001">
    <property type="protein sequence ID" value="SEB80008.1"/>
    <property type="molecule type" value="Genomic_DNA"/>
</dbReference>
<gene>
    <name evidence="1" type="ORF">SAMN04489806_1806</name>
</gene>
<dbReference type="STRING" id="640635.SAMN04489806_1806"/>
<name>A0A1H4MB99_9MICO</name>
<proteinExistence type="predicted"/>
<dbReference type="AlphaFoldDB" id="A0A1H4MB99"/>
<evidence type="ECO:0008006" key="3">
    <source>
        <dbReference type="Google" id="ProtNLM"/>
    </source>
</evidence>
<protein>
    <recommendedName>
        <fullName evidence="3">DUF559 domain-containing protein</fullName>
    </recommendedName>
</protein>
<dbReference type="OrthoDB" id="3173471at2"/>